<accession>A0A6P8YLA3</accession>
<evidence type="ECO:0000313" key="2">
    <source>
        <dbReference type="Proteomes" id="UP000515158"/>
    </source>
</evidence>
<dbReference type="InParanoid" id="A0A6P8YLA3"/>
<evidence type="ECO:0000313" key="3">
    <source>
        <dbReference type="RefSeq" id="XP_034237566.1"/>
    </source>
</evidence>
<keyword evidence="2" id="KW-1185">Reference proteome</keyword>
<dbReference type="AlphaFoldDB" id="A0A6P8YLA3"/>
<dbReference type="RefSeq" id="XP_034237566.1">
    <property type="nucleotide sequence ID" value="XM_034381675.1"/>
</dbReference>
<dbReference type="KEGG" id="tpal:117643037"/>
<feature type="compositionally biased region" description="Low complexity" evidence="1">
    <location>
        <begin position="251"/>
        <end position="260"/>
    </location>
</feature>
<evidence type="ECO:0000256" key="1">
    <source>
        <dbReference type="SAM" id="MobiDB-lite"/>
    </source>
</evidence>
<protein>
    <submittedName>
        <fullName evidence="3">Uncharacterized protein LOC117643037</fullName>
    </submittedName>
</protein>
<feature type="compositionally biased region" description="Polar residues" evidence="1">
    <location>
        <begin position="283"/>
        <end position="303"/>
    </location>
</feature>
<feature type="compositionally biased region" description="Low complexity" evidence="1">
    <location>
        <begin position="129"/>
        <end position="138"/>
    </location>
</feature>
<feature type="region of interest" description="Disordered" evidence="1">
    <location>
        <begin position="242"/>
        <end position="303"/>
    </location>
</feature>
<dbReference type="Proteomes" id="UP000515158">
    <property type="component" value="Unplaced"/>
</dbReference>
<dbReference type="GeneID" id="117643037"/>
<reference evidence="3" key="1">
    <citation type="submission" date="2025-08" db="UniProtKB">
        <authorList>
            <consortium name="RefSeq"/>
        </authorList>
    </citation>
    <scope>IDENTIFICATION</scope>
    <source>
        <tissue evidence="3">Total insect</tissue>
    </source>
</reference>
<name>A0A6P8YLA3_THRPL</name>
<sequence length="303" mass="32033">MTLSSQLGASIGTSIGTSIGASIGAASSMGGPHQQAPRARKRVTVVPPEPLVNGHRDHADDAGLAHGLKKKLSSLIRSTGDLSNNVYAALDETAITFVRTLSLRHRRKKKISSQWTSYTGSSLDEDAASEAGSSGAESRVGSTLSLADDATAKRTRTLSAPLRRTLSFAEAESVAAVTMRQRSGSHSEFTDFRHSMSSFPMENALRRHERRHSRSREHMHSAWSTSLTSLQEGVIAEEGLSLHGGSGGSVGTLTSTLRGSHGSLLDRRDAEVDEATAARCPTSRPSPDTSTGKELTTASDGSL</sequence>
<gene>
    <name evidence="3" type="primary">LOC117643037</name>
</gene>
<proteinExistence type="predicted"/>
<organism evidence="3">
    <name type="scientific">Thrips palmi</name>
    <name type="common">Melon thrips</name>
    <dbReference type="NCBI Taxonomy" id="161013"/>
    <lineage>
        <taxon>Eukaryota</taxon>
        <taxon>Metazoa</taxon>
        <taxon>Ecdysozoa</taxon>
        <taxon>Arthropoda</taxon>
        <taxon>Hexapoda</taxon>
        <taxon>Insecta</taxon>
        <taxon>Pterygota</taxon>
        <taxon>Neoptera</taxon>
        <taxon>Paraneoptera</taxon>
        <taxon>Thysanoptera</taxon>
        <taxon>Terebrantia</taxon>
        <taxon>Thripoidea</taxon>
        <taxon>Thripidae</taxon>
        <taxon>Thrips</taxon>
    </lineage>
</organism>
<feature type="region of interest" description="Disordered" evidence="1">
    <location>
        <begin position="114"/>
        <end position="143"/>
    </location>
</feature>